<keyword evidence="3" id="KW-1185">Reference proteome</keyword>
<evidence type="ECO:0000256" key="1">
    <source>
        <dbReference type="SAM" id="MobiDB-lite"/>
    </source>
</evidence>
<organism evidence="2 3">
    <name type="scientific">Hemibagrus wyckioides</name>
    <dbReference type="NCBI Taxonomy" id="337641"/>
    <lineage>
        <taxon>Eukaryota</taxon>
        <taxon>Metazoa</taxon>
        <taxon>Chordata</taxon>
        <taxon>Craniata</taxon>
        <taxon>Vertebrata</taxon>
        <taxon>Euteleostomi</taxon>
        <taxon>Actinopterygii</taxon>
        <taxon>Neopterygii</taxon>
        <taxon>Teleostei</taxon>
        <taxon>Ostariophysi</taxon>
        <taxon>Siluriformes</taxon>
        <taxon>Bagridae</taxon>
        <taxon>Hemibagrus</taxon>
    </lineage>
</organism>
<feature type="region of interest" description="Disordered" evidence="1">
    <location>
        <begin position="94"/>
        <end position="150"/>
    </location>
</feature>
<reference evidence="2 3" key="1">
    <citation type="submission" date="2021-06" db="EMBL/GenBank/DDBJ databases">
        <title>Chromosome-level genome assembly of the red-tail catfish (Hemibagrus wyckioides).</title>
        <authorList>
            <person name="Shao F."/>
        </authorList>
    </citation>
    <scope>NUCLEOTIDE SEQUENCE [LARGE SCALE GENOMIC DNA]</scope>
    <source>
        <strain evidence="2">EC202008001</strain>
        <tissue evidence="2">Blood</tissue>
    </source>
</reference>
<dbReference type="EMBL" id="JAHKSW010000029">
    <property type="protein sequence ID" value="KAG7313929.1"/>
    <property type="molecule type" value="Genomic_DNA"/>
</dbReference>
<name>A0A9D3N0U2_9TELE</name>
<accession>A0A9D3N0U2</accession>
<comment type="caution">
    <text evidence="2">The sequence shown here is derived from an EMBL/GenBank/DDBJ whole genome shotgun (WGS) entry which is preliminary data.</text>
</comment>
<protein>
    <submittedName>
        <fullName evidence="2">Uncharacterized protein</fullName>
    </submittedName>
</protein>
<proteinExistence type="predicted"/>
<sequence length="191" mass="21389">MVPLCIKKRKRDDSKDMTVVIYTTTDDFEGIDTKDFNTPSHRQIQHTDSHMDRFLRALPSEERKAVGLRNPTSPRELLDGLECALATLEIGRDLRKADFRPPPRRPQGTRLPDTGSYGEKRRPEERPPRGPVDKPMPTEPEPTPPGRAPKPWLAGCVLHVTTILESPRVTVELNGRSVPALLDSGSTITLV</sequence>
<dbReference type="AlphaFoldDB" id="A0A9D3N0U2"/>
<evidence type="ECO:0000313" key="3">
    <source>
        <dbReference type="Proteomes" id="UP000824219"/>
    </source>
</evidence>
<evidence type="ECO:0000313" key="2">
    <source>
        <dbReference type="EMBL" id="KAG7313929.1"/>
    </source>
</evidence>
<gene>
    <name evidence="2" type="ORF">KOW79_022425</name>
</gene>
<dbReference type="PROSITE" id="PS00141">
    <property type="entry name" value="ASP_PROTEASE"/>
    <property type="match status" value="1"/>
</dbReference>
<dbReference type="GO" id="GO:0004190">
    <property type="term" value="F:aspartic-type endopeptidase activity"/>
    <property type="evidence" value="ECO:0007669"/>
    <property type="project" value="InterPro"/>
</dbReference>
<dbReference type="GO" id="GO:0006508">
    <property type="term" value="P:proteolysis"/>
    <property type="evidence" value="ECO:0007669"/>
    <property type="project" value="InterPro"/>
</dbReference>
<feature type="compositionally biased region" description="Pro residues" evidence="1">
    <location>
        <begin position="137"/>
        <end position="148"/>
    </location>
</feature>
<dbReference type="Proteomes" id="UP000824219">
    <property type="component" value="Linkage Group LG29"/>
</dbReference>
<dbReference type="OrthoDB" id="10000497at2759"/>
<dbReference type="InterPro" id="IPR001969">
    <property type="entry name" value="Aspartic_peptidase_AS"/>
</dbReference>
<feature type="compositionally biased region" description="Basic and acidic residues" evidence="1">
    <location>
        <begin position="118"/>
        <end position="132"/>
    </location>
</feature>